<dbReference type="SUPFAM" id="SSF53137">
    <property type="entry name" value="Translational machinery components"/>
    <property type="match status" value="1"/>
</dbReference>
<evidence type="ECO:0000256" key="7">
    <source>
        <dbReference type="HAMAP-Rule" id="MF_01337"/>
    </source>
</evidence>
<dbReference type="AlphaFoldDB" id="S5DMD6"/>
<dbReference type="GO" id="GO:0022625">
    <property type="term" value="C:cytosolic large ribosomal subunit"/>
    <property type="evidence" value="ECO:0007669"/>
    <property type="project" value="TreeGrafter"/>
</dbReference>
<comment type="similarity">
    <text evidence="1 7">Belongs to the universal ribosomal protein uL18 family.</text>
</comment>
<dbReference type="InterPro" id="IPR004389">
    <property type="entry name" value="Ribosomal_uL18_bac-type"/>
</dbReference>
<evidence type="ECO:0000313" key="8">
    <source>
        <dbReference type="EMBL" id="AGQ20084.1"/>
    </source>
</evidence>
<dbReference type="Pfam" id="PF00861">
    <property type="entry name" value="Ribosomal_L18p"/>
    <property type="match status" value="1"/>
</dbReference>
<evidence type="ECO:0000256" key="3">
    <source>
        <dbReference type="ARBA" id="ARBA00022884"/>
    </source>
</evidence>
<dbReference type="HAMAP" id="MF_01337_B">
    <property type="entry name" value="Ribosomal_uL18_B"/>
    <property type="match status" value="1"/>
</dbReference>
<accession>S5DMD6</accession>
<dbReference type="Gene3D" id="3.30.420.100">
    <property type="match status" value="1"/>
</dbReference>
<protein>
    <recommendedName>
        <fullName evidence="6 7">Large ribosomal subunit protein uL18</fullName>
    </recommendedName>
</protein>
<evidence type="ECO:0000256" key="1">
    <source>
        <dbReference type="ARBA" id="ARBA00007116"/>
    </source>
</evidence>
<keyword evidence="2 7" id="KW-0699">rRNA-binding</keyword>
<sequence length="115" mass="12829">MKVKDKRLHRKIRIRKKISGTSTVPRLAVFKSNNNIYVQAIDDLNQVTLASASTLSKEIKSKNLSNESAKEVGELLGGKLKDLKIQSAVFDRGGYIYHGRVKSLADGIREKGIEF</sequence>
<dbReference type="InterPro" id="IPR005484">
    <property type="entry name" value="Ribosomal_uL18_bac/plant/anim"/>
</dbReference>
<dbReference type="GO" id="GO:0008097">
    <property type="term" value="F:5S rRNA binding"/>
    <property type="evidence" value="ECO:0007669"/>
    <property type="project" value="TreeGrafter"/>
</dbReference>
<reference evidence="8" key="1">
    <citation type="journal article" date="2013" name="Sci. Rep.">
        <title>Metagenomics uncovers a new group of low GC and ultra-small marine Actinobacteria.</title>
        <authorList>
            <person name="Ghai R."/>
            <person name="Mizuno C.M."/>
            <person name="Picazo A."/>
            <person name="Camacho A."/>
            <person name="Rodriguez-Valera F."/>
        </authorList>
    </citation>
    <scope>NUCLEOTIDE SEQUENCE</scope>
</reference>
<dbReference type="InterPro" id="IPR057268">
    <property type="entry name" value="Ribosomal_L18"/>
</dbReference>
<evidence type="ECO:0000256" key="6">
    <source>
        <dbReference type="ARBA" id="ARBA00035197"/>
    </source>
</evidence>
<dbReference type="GO" id="GO:0006412">
    <property type="term" value="P:translation"/>
    <property type="evidence" value="ECO:0007669"/>
    <property type="project" value="UniProtKB-UniRule"/>
</dbReference>
<dbReference type="NCBIfam" id="TIGR00060">
    <property type="entry name" value="L18_bact"/>
    <property type="match status" value="1"/>
</dbReference>
<comment type="subunit">
    <text evidence="7">Part of the 50S ribosomal subunit; part of the 5S rRNA/L5/L18/L25 subcomplex. Contacts the 5S and 23S rRNAs.</text>
</comment>
<evidence type="ECO:0000256" key="2">
    <source>
        <dbReference type="ARBA" id="ARBA00022730"/>
    </source>
</evidence>
<dbReference type="EMBL" id="KC811150">
    <property type="protein sequence ID" value="AGQ20084.1"/>
    <property type="molecule type" value="Genomic_DNA"/>
</dbReference>
<dbReference type="GO" id="GO:0003735">
    <property type="term" value="F:structural constituent of ribosome"/>
    <property type="evidence" value="ECO:0007669"/>
    <property type="project" value="InterPro"/>
</dbReference>
<proteinExistence type="inferred from homology"/>
<name>S5DMD6_9ACTN</name>
<dbReference type="CDD" id="cd00432">
    <property type="entry name" value="Ribosomal_L18_L5e"/>
    <property type="match status" value="1"/>
</dbReference>
<dbReference type="FunFam" id="3.30.420.100:FF:000001">
    <property type="entry name" value="50S ribosomal protein L18"/>
    <property type="match status" value="1"/>
</dbReference>
<evidence type="ECO:0000256" key="5">
    <source>
        <dbReference type="ARBA" id="ARBA00023274"/>
    </source>
</evidence>
<comment type="function">
    <text evidence="7">This is one of the proteins that bind and probably mediate the attachment of the 5S RNA into the large ribosomal subunit, where it forms part of the central protuberance.</text>
</comment>
<gene>
    <name evidence="7" type="primary">rplR</name>
</gene>
<keyword evidence="5 7" id="KW-0687">Ribonucleoprotein</keyword>
<keyword evidence="4 7" id="KW-0689">Ribosomal protein</keyword>
<evidence type="ECO:0000256" key="4">
    <source>
        <dbReference type="ARBA" id="ARBA00022980"/>
    </source>
</evidence>
<dbReference type="PANTHER" id="PTHR12899">
    <property type="entry name" value="39S RIBOSOMAL PROTEIN L18, MITOCHONDRIAL"/>
    <property type="match status" value="1"/>
</dbReference>
<keyword evidence="3 7" id="KW-0694">RNA-binding</keyword>
<dbReference type="PANTHER" id="PTHR12899:SF3">
    <property type="entry name" value="LARGE RIBOSOMAL SUBUNIT PROTEIN UL18M"/>
    <property type="match status" value="1"/>
</dbReference>
<organism evidence="8">
    <name type="scientific">Candidatus Actinomarina minuta</name>
    <dbReference type="NCBI Taxonomy" id="1389454"/>
    <lineage>
        <taxon>Bacteria</taxon>
        <taxon>Bacillati</taxon>
        <taxon>Actinomycetota</taxon>
        <taxon>Actinomycetes</taxon>
        <taxon>Candidatus Actinomarinidae</taxon>
        <taxon>Candidatus Actinomarinales</taxon>
        <taxon>Candidatus Actinomarineae</taxon>
        <taxon>Candidatus Actinomarinaceae</taxon>
        <taxon>Candidatus Actinomarina</taxon>
    </lineage>
</organism>